<evidence type="ECO:0000313" key="1">
    <source>
        <dbReference type="EMBL" id="CAE6390334.1"/>
    </source>
</evidence>
<name>A0A8H2WNN2_9AGAM</name>
<proteinExistence type="predicted"/>
<sequence>MIRIQVRWLTLLEISSFFSELSRTLNHGISILALYSIYALEPSVRGNRGKGKVDLPAVVFPSGKPFDASTWDPVAGSSFDELRNPIEVFIKAQWKPETVDSAHIGLQLVGQRWQENLFAMLKQIEDAVAQLEKS</sequence>
<protein>
    <submittedName>
        <fullName evidence="1">Uncharacterized protein</fullName>
    </submittedName>
</protein>
<dbReference type="AlphaFoldDB" id="A0A8H2WNN2"/>
<comment type="caution">
    <text evidence="1">The sequence shown here is derived from an EMBL/GenBank/DDBJ whole genome shotgun (WGS) entry which is preliminary data.</text>
</comment>
<accession>A0A8H2WNN2</accession>
<organism evidence="1 2">
    <name type="scientific">Rhizoctonia solani</name>
    <dbReference type="NCBI Taxonomy" id="456999"/>
    <lineage>
        <taxon>Eukaryota</taxon>
        <taxon>Fungi</taxon>
        <taxon>Dikarya</taxon>
        <taxon>Basidiomycota</taxon>
        <taxon>Agaricomycotina</taxon>
        <taxon>Agaricomycetes</taxon>
        <taxon>Cantharellales</taxon>
        <taxon>Ceratobasidiaceae</taxon>
        <taxon>Rhizoctonia</taxon>
    </lineage>
</organism>
<gene>
    <name evidence="1" type="ORF">RDB_LOCUS29966</name>
</gene>
<dbReference type="Proteomes" id="UP000663843">
    <property type="component" value="Unassembled WGS sequence"/>
</dbReference>
<dbReference type="EMBL" id="CAJMWT010001250">
    <property type="protein sequence ID" value="CAE6390334.1"/>
    <property type="molecule type" value="Genomic_DNA"/>
</dbReference>
<evidence type="ECO:0000313" key="2">
    <source>
        <dbReference type="Proteomes" id="UP000663843"/>
    </source>
</evidence>
<reference evidence="1" key="1">
    <citation type="submission" date="2021-01" db="EMBL/GenBank/DDBJ databases">
        <authorList>
            <person name="Kaushik A."/>
        </authorList>
    </citation>
    <scope>NUCLEOTIDE SEQUENCE</scope>
    <source>
        <strain evidence="1">AG2-2IIIB</strain>
    </source>
</reference>